<organism evidence="8 9">
    <name type="scientific">Panagrolaimus superbus</name>
    <dbReference type="NCBI Taxonomy" id="310955"/>
    <lineage>
        <taxon>Eukaryota</taxon>
        <taxon>Metazoa</taxon>
        <taxon>Ecdysozoa</taxon>
        <taxon>Nematoda</taxon>
        <taxon>Chromadorea</taxon>
        <taxon>Rhabditida</taxon>
        <taxon>Tylenchina</taxon>
        <taxon>Panagrolaimomorpha</taxon>
        <taxon>Panagrolaimoidea</taxon>
        <taxon>Panagrolaimidae</taxon>
        <taxon>Panagrolaimus</taxon>
    </lineage>
</organism>
<dbReference type="GO" id="GO:0007411">
    <property type="term" value="P:axon guidance"/>
    <property type="evidence" value="ECO:0007669"/>
    <property type="project" value="TreeGrafter"/>
</dbReference>
<feature type="disulfide bond" evidence="6">
    <location>
        <begin position="210"/>
        <end position="219"/>
    </location>
</feature>
<feature type="disulfide bond" evidence="6">
    <location>
        <begin position="154"/>
        <end position="171"/>
    </location>
</feature>
<dbReference type="CDD" id="cd00054">
    <property type="entry name" value="EGF_CA"/>
    <property type="match status" value="3"/>
</dbReference>
<dbReference type="Gene3D" id="2.10.25.10">
    <property type="entry name" value="Laminin"/>
    <property type="match status" value="5"/>
</dbReference>
<keyword evidence="3" id="KW-0677">Repeat</keyword>
<accession>A0A914XWF7</accession>
<dbReference type="InterPro" id="IPR051355">
    <property type="entry name" value="Notch/Slit_guidance"/>
</dbReference>
<evidence type="ECO:0000256" key="3">
    <source>
        <dbReference type="ARBA" id="ARBA00022737"/>
    </source>
</evidence>
<dbReference type="GO" id="GO:0009986">
    <property type="term" value="C:cell surface"/>
    <property type="evidence" value="ECO:0007669"/>
    <property type="project" value="TreeGrafter"/>
</dbReference>
<dbReference type="WBParaSite" id="PSU_v2.g11564.t1">
    <property type="protein sequence ID" value="PSU_v2.g11564.t1"/>
    <property type="gene ID" value="PSU_v2.g11564"/>
</dbReference>
<evidence type="ECO:0000256" key="1">
    <source>
        <dbReference type="ARBA" id="ARBA00022536"/>
    </source>
</evidence>
<feature type="disulfide bond" evidence="6">
    <location>
        <begin position="173"/>
        <end position="182"/>
    </location>
</feature>
<dbReference type="Pfam" id="PF07645">
    <property type="entry name" value="EGF_CA"/>
    <property type="match status" value="1"/>
</dbReference>
<feature type="domain" description="EGF-like" evidence="7">
    <location>
        <begin position="185"/>
        <end position="220"/>
    </location>
</feature>
<dbReference type="FunFam" id="2.10.25.10:FF:000279">
    <property type="entry name" value="Neurogenic locus notch 1"/>
    <property type="match status" value="2"/>
</dbReference>
<evidence type="ECO:0000313" key="8">
    <source>
        <dbReference type="Proteomes" id="UP000887577"/>
    </source>
</evidence>
<feature type="disulfide bond" evidence="6">
    <location>
        <begin position="132"/>
        <end position="141"/>
    </location>
</feature>
<proteinExistence type="predicted"/>
<feature type="disulfide bond" evidence="6">
    <location>
        <begin position="90"/>
        <end position="99"/>
    </location>
</feature>
<dbReference type="FunFam" id="2.10.25.10:FF:000122">
    <property type="entry name" value="Protein crumbs homolog 2"/>
    <property type="match status" value="1"/>
</dbReference>
<evidence type="ECO:0000313" key="9">
    <source>
        <dbReference type="WBParaSite" id="PSU_v2.g11564.t1"/>
    </source>
</evidence>
<dbReference type="SMART" id="SM00179">
    <property type="entry name" value="EGF_CA"/>
    <property type="match status" value="4"/>
</dbReference>
<dbReference type="Proteomes" id="UP000887577">
    <property type="component" value="Unplaced"/>
</dbReference>
<dbReference type="PROSITE" id="PS01186">
    <property type="entry name" value="EGF_2"/>
    <property type="match status" value="3"/>
</dbReference>
<dbReference type="GO" id="GO:0043235">
    <property type="term" value="C:receptor complex"/>
    <property type="evidence" value="ECO:0007669"/>
    <property type="project" value="TreeGrafter"/>
</dbReference>
<dbReference type="GO" id="GO:0007219">
    <property type="term" value="P:Notch signaling pathway"/>
    <property type="evidence" value="ECO:0007669"/>
    <property type="project" value="TreeGrafter"/>
</dbReference>
<dbReference type="PROSITE" id="PS00010">
    <property type="entry name" value="ASX_HYDROXYL"/>
    <property type="match status" value="3"/>
</dbReference>
<feature type="disulfide bond" evidence="6">
    <location>
        <begin position="189"/>
        <end position="199"/>
    </location>
</feature>
<reference evidence="9" key="1">
    <citation type="submission" date="2022-11" db="UniProtKB">
        <authorList>
            <consortium name="WormBaseParasite"/>
        </authorList>
    </citation>
    <scope>IDENTIFICATION</scope>
</reference>
<keyword evidence="4 6" id="KW-1015">Disulfide bond</keyword>
<keyword evidence="1 6" id="KW-0245">EGF-like domain</keyword>
<name>A0A914XWF7_9BILA</name>
<sequence>MGNVLRISQMEIFHVFVKKGDECNIDINECETDNPCYKGKCHNTFGGYKCECENGYAGKNCDILIDECESRPCLNGGTCIDLAGDFKCICMPSWNGKNCEIPKPFSPACDKLMCMHGGVCRKSVFGEEFCQCSPRFDGKECEKIKADPCQKNKCKNAVKCLPTNDYNSYTCECKNGYGGEFCEQKIKNCQENPCLVGECQDTFTGFQCQCPSGYKGVNCEININECKPGICGNGVCIDQ</sequence>
<dbReference type="GO" id="GO:0005886">
    <property type="term" value="C:plasma membrane"/>
    <property type="evidence" value="ECO:0007669"/>
    <property type="project" value="TreeGrafter"/>
</dbReference>
<dbReference type="PROSITE" id="PS50026">
    <property type="entry name" value="EGF_3"/>
    <property type="match status" value="5"/>
</dbReference>
<evidence type="ECO:0000256" key="4">
    <source>
        <dbReference type="ARBA" id="ARBA00023157"/>
    </source>
</evidence>
<dbReference type="GO" id="GO:0005509">
    <property type="term" value="F:calcium ion binding"/>
    <property type="evidence" value="ECO:0007669"/>
    <property type="project" value="InterPro"/>
</dbReference>
<evidence type="ECO:0000256" key="6">
    <source>
        <dbReference type="PROSITE-ProRule" id="PRU00076"/>
    </source>
</evidence>
<feature type="domain" description="EGF-like" evidence="7">
    <location>
        <begin position="64"/>
        <end position="100"/>
    </location>
</feature>
<dbReference type="InterPro" id="IPR000742">
    <property type="entry name" value="EGF"/>
</dbReference>
<feature type="disulfide bond" evidence="6">
    <location>
        <begin position="52"/>
        <end position="61"/>
    </location>
</feature>
<dbReference type="AlphaFoldDB" id="A0A914XWF7"/>
<feature type="domain" description="EGF-like" evidence="7">
    <location>
        <begin position="26"/>
        <end position="62"/>
    </location>
</feature>
<dbReference type="InterPro" id="IPR000152">
    <property type="entry name" value="EGF-type_Asp/Asn_hydroxyl_site"/>
</dbReference>
<feature type="domain" description="EGF-like" evidence="7">
    <location>
        <begin position="145"/>
        <end position="183"/>
    </location>
</feature>
<dbReference type="Pfam" id="PF00008">
    <property type="entry name" value="EGF"/>
    <property type="match status" value="2"/>
</dbReference>
<comment type="caution">
    <text evidence="6">Lacks conserved residue(s) required for the propagation of feature annotation.</text>
</comment>
<dbReference type="SUPFAM" id="SSF57196">
    <property type="entry name" value="EGF/Laminin"/>
    <property type="match status" value="5"/>
</dbReference>
<evidence type="ECO:0000256" key="5">
    <source>
        <dbReference type="ARBA" id="ARBA00023180"/>
    </source>
</evidence>
<dbReference type="SMART" id="SM00181">
    <property type="entry name" value="EGF"/>
    <property type="match status" value="5"/>
</dbReference>
<keyword evidence="2" id="KW-0732">Signal</keyword>
<keyword evidence="5" id="KW-0325">Glycoprotein</keyword>
<dbReference type="PANTHER" id="PTHR45836:SF23">
    <property type="entry name" value="NEUROGENIC LOCUS NOTCH HOMOLOG PROTEIN 1"/>
    <property type="match status" value="1"/>
</dbReference>
<dbReference type="PROSITE" id="PS00022">
    <property type="entry name" value="EGF_1"/>
    <property type="match status" value="5"/>
</dbReference>
<dbReference type="InterPro" id="IPR049883">
    <property type="entry name" value="NOTCH1_EGF-like"/>
</dbReference>
<keyword evidence="8" id="KW-1185">Reference proteome</keyword>
<dbReference type="PANTHER" id="PTHR45836">
    <property type="entry name" value="SLIT HOMOLOG"/>
    <property type="match status" value="1"/>
</dbReference>
<evidence type="ECO:0000259" key="7">
    <source>
        <dbReference type="PROSITE" id="PS50026"/>
    </source>
</evidence>
<dbReference type="InterPro" id="IPR001881">
    <property type="entry name" value="EGF-like_Ca-bd_dom"/>
</dbReference>
<protein>
    <submittedName>
        <fullName evidence="9">EGF-like domain-containing protein</fullName>
    </submittedName>
</protein>
<feature type="domain" description="EGF-like" evidence="7">
    <location>
        <begin position="105"/>
        <end position="142"/>
    </location>
</feature>
<dbReference type="PRINTS" id="PR00010">
    <property type="entry name" value="EGFBLOOD"/>
</dbReference>
<evidence type="ECO:0000256" key="2">
    <source>
        <dbReference type="ARBA" id="ARBA00022729"/>
    </source>
</evidence>